<comment type="catalytic activity">
    <reaction evidence="1">
        <text>[L-4-(L-arginin-2-N-yl)aspartate](n) + H2O = [L-4-(L-arginin-2-N-yl)aspartate](n-1) + L-4-(L-arginin-2-N-yl)aspartate</text>
        <dbReference type="Rhea" id="RHEA:12845"/>
        <dbReference type="Rhea" id="RHEA-COMP:13728"/>
        <dbReference type="Rhea" id="RHEA-COMP:13734"/>
        <dbReference type="ChEBI" id="CHEBI:15377"/>
        <dbReference type="ChEBI" id="CHEBI:137986"/>
        <dbReference type="ChEBI" id="CHEBI:137991"/>
        <dbReference type="EC" id="3.4.15.6"/>
    </reaction>
</comment>
<comment type="caution">
    <text evidence="9">The sequence shown here is derived from an EMBL/GenBank/DDBJ whole genome shotgun (WGS) entry which is preliminary data.</text>
</comment>
<evidence type="ECO:0000256" key="6">
    <source>
        <dbReference type="ARBA" id="ARBA00022670"/>
    </source>
</evidence>
<gene>
    <name evidence="9" type="primary">cphB_6</name>
    <name evidence="9" type="ORF">SDC9_95079</name>
</gene>
<accession>A0A645A588</accession>
<dbReference type="CDD" id="cd03145">
    <property type="entry name" value="GAT1_cyanophycinase"/>
    <property type="match status" value="1"/>
</dbReference>
<keyword evidence="9" id="KW-0121">Carboxypeptidase</keyword>
<protein>
    <recommendedName>
        <fullName evidence="5">Cyanophycinase</fullName>
        <ecNumber evidence="4">3.4.15.6</ecNumber>
    </recommendedName>
</protein>
<evidence type="ECO:0000256" key="1">
    <source>
        <dbReference type="ARBA" id="ARBA00001092"/>
    </source>
</evidence>
<keyword evidence="8" id="KW-0720">Serine protease</keyword>
<dbReference type="GO" id="GO:0008236">
    <property type="term" value="F:serine-type peptidase activity"/>
    <property type="evidence" value="ECO:0007669"/>
    <property type="project" value="UniProtKB-KW"/>
</dbReference>
<dbReference type="NCBIfam" id="TIGR02069">
    <property type="entry name" value="cyanophycinase"/>
    <property type="match status" value="1"/>
</dbReference>
<name>A0A645A588_9ZZZZ</name>
<dbReference type="Gene3D" id="3.40.50.880">
    <property type="match status" value="1"/>
</dbReference>
<dbReference type="EMBL" id="VSSQ01012062">
    <property type="protein sequence ID" value="MPM48355.1"/>
    <property type="molecule type" value="Genomic_DNA"/>
</dbReference>
<evidence type="ECO:0000256" key="4">
    <source>
        <dbReference type="ARBA" id="ARBA00013115"/>
    </source>
</evidence>
<dbReference type="AlphaFoldDB" id="A0A645A588"/>
<dbReference type="EC" id="3.4.15.6" evidence="4"/>
<evidence type="ECO:0000313" key="9">
    <source>
        <dbReference type="EMBL" id="MPM48355.1"/>
    </source>
</evidence>
<dbReference type="InterPro" id="IPR029062">
    <property type="entry name" value="Class_I_gatase-like"/>
</dbReference>
<reference evidence="9" key="1">
    <citation type="submission" date="2019-08" db="EMBL/GenBank/DDBJ databases">
        <authorList>
            <person name="Kucharzyk K."/>
            <person name="Murdoch R.W."/>
            <person name="Higgins S."/>
            <person name="Loffler F."/>
        </authorList>
    </citation>
    <scope>NUCLEOTIDE SEQUENCE</scope>
</reference>
<dbReference type="GO" id="GO:0006508">
    <property type="term" value="P:proteolysis"/>
    <property type="evidence" value="ECO:0007669"/>
    <property type="project" value="UniProtKB-KW"/>
</dbReference>
<comment type="function">
    <text evidence="2">Exopeptidase that catalyzes the hydrolytic cleavage of multi-L-arginyl-poly-L-aspartic acid (cyanophycin; a water-insoluble reserve polymer) into aspartate-arginine dipeptides.</text>
</comment>
<evidence type="ECO:0000256" key="3">
    <source>
        <dbReference type="ARBA" id="ARBA00006534"/>
    </source>
</evidence>
<dbReference type="InterPro" id="IPR011811">
    <property type="entry name" value="Peptidase_S51_cyanophycinase"/>
</dbReference>
<evidence type="ECO:0000256" key="7">
    <source>
        <dbReference type="ARBA" id="ARBA00022801"/>
    </source>
</evidence>
<dbReference type="PANTHER" id="PTHR36175:SF1">
    <property type="entry name" value="CYANOPHYCINASE"/>
    <property type="match status" value="1"/>
</dbReference>
<keyword evidence="7 9" id="KW-0378">Hydrolase</keyword>
<evidence type="ECO:0000256" key="2">
    <source>
        <dbReference type="ARBA" id="ARBA00002039"/>
    </source>
</evidence>
<organism evidence="9">
    <name type="scientific">bioreactor metagenome</name>
    <dbReference type="NCBI Taxonomy" id="1076179"/>
    <lineage>
        <taxon>unclassified sequences</taxon>
        <taxon>metagenomes</taxon>
        <taxon>ecological metagenomes</taxon>
    </lineage>
</organism>
<dbReference type="PANTHER" id="PTHR36175">
    <property type="entry name" value="CYANOPHYCINASE"/>
    <property type="match status" value="1"/>
</dbReference>
<sequence length="276" mass="29686">MAALAAFFGCSGGNPAVQAFRREVIDSKGHLFIIGGGARSDSMMQRMVDLAGEGEKHVLIVPFASGEAEMTGAFQREQFLRLGVNSCKVMFCHKDSVDSLGNLALLDGVNIVFFSGGDQNVLTSYLSGTAVLQKIREIYREGGVVGGTSAGAAVMSKVMITGKEKNKLVPEESFVFIGRDNIETAEGFGFLENIVVDQHFLYRKRQNRLFSVLLDNPGLRGVGIDEATAIVVKPDNSFEVVGESDVLVFEPLDMPEGSGSPAFTVRILSPGDSYVF</sequence>
<dbReference type="Pfam" id="PF03575">
    <property type="entry name" value="Peptidase_S51"/>
    <property type="match status" value="1"/>
</dbReference>
<evidence type="ECO:0000256" key="8">
    <source>
        <dbReference type="ARBA" id="ARBA00022825"/>
    </source>
</evidence>
<keyword evidence="6" id="KW-0645">Protease</keyword>
<dbReference type="GO" id="GO:0008241">
    <property type="term" value="F:peptidyl-dipeptidase activity"/>
    <property type="evidence" value="ECO:0007669"/>
    <property type="project" value="UniProtKB-EC"/>
</dbReference>
<dbReference type="InterPro" id="IPR005320">
    <property type="entry name" value="Peptidase_S51"/>
</dbReference>
<dbReference type="SUPFAM" id="SSF52317">
    <property type="entry name" value="Class I glutamine amidotransferase-like"/>
    <property type="match status" value="1"/>
</dbReference>
<evidence type="ECO:0000256" key="5">
    <source>
        <dbReference type="ARBA" id="ARBA00015719"/>
    </source>
</evidence>
<dbReference type="GO" id="GO:0004180">
    <property type="term" value="F:carboxypeptidase activity"/>
    <property type="evidence" value="ECO:0007669"/>
    <property type="project" value="UniProtKB-KW"/>
</dbReference>
<proteinExistence type="inferred from homology"/>
<comment type="similarity">
    <text evidence="3">Belongs to the peptidase S51 family.</text>
</comment>